<keyword evidence="2" id="KW-1185">Reference proteome</keyword>
<dbReference type="Proteomes" id="UP001597183">
    <property type="component" value="Unassembled WGS sequence"/>
</dbReference>
<evidence type="ECO:0000313" key="2">
    <source>
        <dbReference type="Proteomes" id="UP001597183"/>
    </source>
</evidence>
<dbReference type="InterPro" id="IPR014513">
    <property type="entry name" value="UCP021525"/>
</dbReference>
<evidence type="ECO:0000313" key="1">
    <source>
        <dbReference type="EMBL" id="MFD1372532.1"/>
    </source>
</evidence>
<accession>A0ABW4ANV2</accession>
<name>A0ABW4ANV2_9ACTN</name>
<gene>
    <name evidence="1" type="ORF">ACFQ5G_45020</name>
</gene>
<dbReference type="RefSeq" id="WP_317790049.1">
    <property type="nucleotide sequence ID" value="NZ_AP028461.1"/>
</dbReference>
<dbReference type="PIRSF" id="PIRSF021525">
    <property type="entry name" value="UCP021525"/>
    <property type="match status" value="1"/>
</dbReference>
<dbReference type="EMBL" id="JBHTMK010000056">
    <property type="protein sequence ID" value="MFD1372532.1"/>
    <property type="molecule type" value="Genomic_DNA"/>
</dbReference>
<organism evidence="1 2">
    <name type="scientific">Actinoplanes sichuanensis</name>
    <dbReference type="NCBI Taxonomy" id="512349"/>
    <lineage>
        <taxon>Bacteria</taxon>
        <taxon>Bacillati</taxon>
        <taxon>Actinomycetota</taxon>
        <taxon>Actinomycetes</taxon>
        <taxon>Micromonosporales</taxon>
        <taxon>Micromonosporaceae</taxon>
        <taxon>Actinoplanes</taxon>
    </lineage>
</organism>
<comment type="caution">
    <text evidence="1">The sequence shown here is derived from an EMBL/GenBank/DDBJ whole genome shotgun (WGS) entry which is preliminary data.</text>
</comment>
<proteinExistence type="predicted"/>
<evidence type="ECO:0008006" key="3">
    <source>
        <dbReference type="Google" id="ProtNLM"/>
    </source>
</evidence>
<reference evidence="2" key="1">
    <citation type="journal article" date="2019" name="Int. J. Syst. Evol. Microbiol.">
        <title>The Global Catalogue of Microorganisms (GCM) 10K type strain sequencing project: providing services to taxonomists for standard genome sequencing and annotation.</title>
        <authorList>
            <consortium name="The Broad Institute Genomics Platform"/>
            <consortium name="The Broad Institute Genome Sequencing Center for Infectious Disease"/>
            <person name="Wu L."/>
            <person name="Ma J."/>
        </authorList>
    </citation>
    <scope>NUCLEOTIDE SEQUENCE [LARGE SCALE GENOMIC DNA]</scope>
    <source>
        <strain evidence="2">CCM 7526</strain>
    </source>
</reference>
<protein>
    <recommendedName>
        <fullName evidence="3">Nucleotidyltransferase</fullName>
    </recommendedName>
</protein>
<sequence>MLDLGRADPSLLHLVDGVMTELLAKSARLRPSEVLLVGAHCRDILQSAFGHEFPLRATSDIDLGLAMANWAAYDELVGNLRPAGNTGIRFQVAQTVADLMPFGPVENPPGTVVPATRREPISVWGFSEVFAVAHPLELPSAGTIRIPSAAGYAALKLVAWLDRSAYGEYKDASDIATVMYWYSTAPAVETYVYETERGQDLLVAEDLDSTAAAVRMLGEEIAGIVGATRVSEIAGRWPGVPGEILIRHMNVTNASGWSDDPRRRATLLYAMARGLGVG</sequence>